<dbReference type="SUPFAM" id="SSF53649">
    <property type="entry name" value="Alkaline phosphatase-like"/>
    <property type="match status" value="1"/>
</dbReference>
<accession>A0A381X617</accession>
<evidence type="ECO:0000313" key="1">
    <source>
        <dbReference type="EMBL" id="SVA60174.1"/>
    </source>
</evidence>
<feature type="non-terminal residue" evidence="1">
    <location>
        <position position="1"/>
    </location>
</feature>
<dbReference type="InterPro" id="IPR017850">
    <property type="entry name" value="Alkaline_phosphatase_core_sf"/>
</dbReference>
<dbReference type="EMBL" id="UINC01014043">
    <property type="protein sequence ID" value="SVA60174.1"/>
    <property type="molecule type" value="Genomic_DNA"/>
</dbReference>
<reference evidence="1" key="1">
    <citation type="submission" date="2018-05" db="EMBL/GenBank/DDBJ databases">
        <authorList>
            <person name="Lanie J.A."/>
            <person name="Ng W.-L."/>
            <person name="Kazmierczak K.M."/>
            <person name="Andrzejewski T.M."/>
            <person name="Davidsen T.M."/>
            <person name="Wayne K.J."/>
            <person name="Tettelin H."/>
            <person name="Glass J.I."/>
            <person name="Rusch D."/>
            <person name="Podicherti R."/>
            <person name="Tsui H.-C.T."/>
            <person name="Winkler M.E."/>
        </authorList>
    </citation>
    <scope>NUCLEOTIDE SEQUENCE</scope>
</reference>
<organism evidence="1">
    <name type="scientific">marine metagenome</name>
    <dbReference type="NCBI Taxonomy" id="408172"/>
    <lineage>
        <taxon>unclassified sequences</taxon>
        <taxon>metagenomes</taxon>
        <taxon>ecological metagenomes</taxon>
    </lineage>
</organism>
<name>A0A381X617_9ZZZZ</name>
<dbReference type="AlphaFoldDB" id="A0A381X617"/>
<dbReference type="Pfam" id="PF07394">
    <property type="entry name" value="DUF1501"/>
    <property type="match status" value="1"/>
</dbReference>
<evidence type="ECO:0008006" key="2">
    <source>
        <dbReference type="Google" id="ProtNLM"/>
    </source>
</evidence>
<proteinExistence type="predicted"/>
<gene>
    <name evidence="1" type="ORF">METZ01_LOCUS113028</name>
</gene>
<dbReference type="Gene3D" id="3.40.720.10">
    <property type="entry name" value="Alkaline Phosphatase, subunit A"/>
    <property type="match status" value="1"/>
</dbReference>
<protein>
    <recommendedName>
        <fullName evidence="2">Sulfatase N-terminal domain-containing protein</fullName>
    </recommendedName>
</protein>
<dbReference type="InterPro" id="IPR010869">
    <property type="entry name" value="DUF1501"/>
</dbReference>
<dbReference type="PANTHER" id="PTHR43737">
    <property type="entry name" value="BLL7424 PROTEIN"/>
    <property type="match status" value="1"/>
</dbReference>
<sequence length="394" mass="43831">KSISKGQRVTAMTRGRQQLVAPTTFKFAQKGKSGVWMSELLPHLSGLADDLCFVHSFNTNAINHDPGKTSFCTGSETPGKPSMGSWLSYGLGSLNKDLPDFVVLPSAFWSGRANIQALYARLWGSGFLPSKFQGTSFQTVGDPVLFLSNPKGIDGKVRRSMLDSLAALNRKHLAEIGDPEIQTTITQQEMAFRMQSSVPELTDISKEPKAVLDMYGPEVNKLGSYARNCLLARRMVERDVRFVQLFHRGWDHHSSLPKHMRGQCRDVDQPTAALLKDLKTRGLLEDTMVVFVGEFGRTVYGQGNITRENYGRDHHPRCFSGWLAGGGIKGGMHYGKTDDFSYNVVENPVHVRDLHATMLHLLGVDHQKLIFPFQGLDQKLTGVEKSRVVKEIIS</sequence>
<dbReference type="PANTHER" id="PTHR43737:SF1">
    <property type="entry name" value="DUF1501 DOMAIN-CONTAINING PROTEIN"/>
    <property type="match status" value="1"/>
</dbReference>